<evidence type="ECO:0000313" key="2">
    <source>
        <dbReference type="Proteomes" id="UP001567538"/>
    </source>
</evidence>
<sequence length="104" mass="11418">MSPAEEFTKITSSYFSLGLTSRRESAIAVGQQLRGLVVRCCSNSRRSGQSRHVVTPPPLSSGGSAAARHRTAVLRCYSVQWLIPWRVQFTPNSVAASRAEDILR</sequence>
<keyword evidence="2" id="KW-1185">Reference proteome</keyword>
<dbReference type="Proteomes" id="UP001567538">
    <property type="component" value="Unassembled WGS sequence"/>
</dbReference>
<name>A0ABD1IHE8_SALDI</name>
<organism evidence="1 2">
    <name type="scientific">Salvia divinorum</name>
    <name type="common">Maria pastora</name>
    <name type="synonym">Diviner's sage</name>
    <dbReference type="NCBI Taxonomy" id="28513"/>
    <lineage>
        <taxon>Eukaryota</taxon>
        <taxon>Viridiplantae</taxon>
        <taxon>Streptophyta</taxon>
        <taxon>Embryophyta</taxon>
        <taxon>Tracheophyta</taxon>
        <taxon>Spermatophyta</taxon>
        <taxon>Magnoliopsida</taxon>
        <taxon>eudicotyledons</taxon>
        <taxon>Gunneridae</taxon>
        <taxon>Pentapetalae</taxon>
        <taxon>asterids</taxon>
        <taxon>lamiids</taxon>
        <taxon>Lamiales</taxon>
        <taxon>Lamiaceae</taxon>
        <taxon>Nepetoideae</taxon>
        <taxon>Mentheae</taxon>
        <taxon>Salviinae</taxon>
        <taxon>Salvia</taxon>
        <taxon>Salvia subgen. Calosphace</taxon>
    </lineage>
</organism>
<gene>
    <name evidence="1" type="ORF">AAHA92_02712</name>
</gene>
<proteinExistence type="predicted"/>
<comment type="caution">
    <text evidence="1">The sequence shown here is derived from an EMBL/GenBank/DDBJ whole genome shotgun (WGS) entry which is preliminary data.</text>
</comment>
<accession>A0ABD1IHE8</accession>
<dbReference type="EMBL" id="JBEAFC010000002">
    <property type="protein sequence ID" value="KAL1567209.1"/>
    <property type="molecule type" value="Genomic_DNA"/>
</dbReference>
<protein>
    <submittedName>
        <fullName evidence="1">Uncharacterized protein</fullName>
    </submittedName>
</protein>
<reference evidence="1 2" key="1">
    <citation type="submission" date="2024-06" db="EMBL/GenBank/DDBJ databases">
        <title>A chromosome level genome sequence of Diviner's sage (Salvia divinorum).</title>
        <authorList>
            <person name="Ford S.A."/>
            <person name="Ro D.-K."/>
            <person name="Ness R.W."/>
            <person name="Phillips M.A."/>
        </authorList>
    </citation>
    <scope>NUCLEOTIDE SEQUENCE [LARGE SCALE GENOMIC DNA]</scope>
    <source>
        <strain evidence="1">SAF-2024a</strain>
        <tissue evidence="1">Leaf</tissue>
    </source>
</reference>
<dbReference type="AlphaFoldDB" id="A0ABD1IHE8"/>
<evidence type="ECO:0000313" key="1">
    <source>
        <dbReference type="EMBL" id="KAL1567209.1"/>
    </source>
</evidence>